<dbReference type="EMBL" id="HBGN01034246">
    <property type="protein sequence ID" value="CAD9351621.1"/>
    <property type="molecule type" value="Transcribed_RNA"/>
</dbReference>
<sequence length="404" mass="45716">MFIQLKKNYASAKGDDDKITMTKMTKTRQDEYEINIEERKDKYDEGSAKNVTGTSEENATENLSTSPPPSLVASSTIEEEETENNLKLKEQETMDKQDEVLLYHDISINKHVETNRTRIENSFEPEEQETMDIRRELPLHHDGLTNENAKTDRTQVVNDVTPIVIDHISTFDEDGDVVVNVGNSSKHKKDADKVDALEQEETLSTSGPDLNADQVIMIAPLSPPITKKTLPFTTLENDSTNKTLQQFRKKEDEEEEETLLCVNFSIHDISQQDVALDTIRSYVCSFPFAAVLPVQPLTYLPTDDRRGLDVTFLRKKTKEKGSVDGGIQFLVDFVSEEDENDDEAKEARRIQLVATRNSEGQTIGKIFSEKLIVQAFVSGISGERNDGNNLSEFVAIESMFHKWM</sequence>
<proteinExistence type="predicted"/>
<feature type="region of interest" description="Disordered" evidence="1">
    <location>
        <begin position="183"/>
        <end position="208"/>
    </location>
</feature>
<feature type="compositionally biased region" description="Basic and acidic residues" evidence="1">
    <location>
        <begin position="33"/>
        <end position="47"/>
    </location>
</feature>
<feature type="region of interest" description="Disordered" evidence="1">
    <location>
        <begin position="33"/>
        <end position="82"/>
    </location>
</feature>
<name>A0A7S1ZXL1_9STRA</name>
<evidence type="ECO:0000313" key="2">
    <source>
        <dbReference type="EMBL" id="CAD9351621.1"/>
    </source>
</evidence>
<accession>A0A7S1ZXL1</accession>
<organism evidence="2">
    <name type="scientific">Ditylum brightwellii</name>
    <dbReference type="NCBI Taxonomy" id="49249"/>
    <lineage>
        <taxon>Eukaryota</taxon>
        <taxon>Sar</taxon>
        <taxon>Stramenopiles</taxon>
        <taxon>Ochrophyta</taxon>
        <taxon>Bacillariophyta</taxon>
        <taxon>Mediophyceae</taxon>
        <taxon>Lithodesmiophycidae</taxon>
        <taxon>Lithodesmiales</taxon>
        <taxon>Lithodesmiaceae</taxon>
        <taxon>Ditylum</taxon>
    </lineage>
</organism>
<dbReference type="AlphaFoldDB" id="A0A7S1ZXL1"/>
<gene>
    <name evidence="2" type="ORF">DBRI1063_LOCUS22040</name>
</gene>
<protein>
    <submittedName>
        <fullName evidence="2">Uncharacterized protein</fullName>
    </submittedName>
</protein>
<reference evidence="2" key="1">
    <citation type="submission" date="2021-01" db="EMBL/GenBank/DDBJ databases">
        <authorList>
            <person name="Corre E."/>
            <person name="Pelletier E."/>
            <person name="Niang G."/>
            <person name="Scheremetjew M."/>
            <person name="Finn R."/>
            <person name="Kale V."/>
            <person name="Holt S."/>
            <person name="Cochrane G."/>
            <person name="Meng A."/>
            <person name="Brown T."/>
            <person name="Cohen L."/>
        </authorList>
    </citation>
    <scope>NUCLEOTIDE SEQUENCE</scope>
    <source>
        <strain evidence="2">Pop2</strain>
    </source>
</reference>
<evidence type="ECO:0000256" key="1">
    <source>
        <dbReference type="SAM" id="MobiDB-lite"/>
    </source>
</evidence>
<feature type="compositionally biased region" description="Polar residues" evidence="1">
    <location>
        <begin position="49"/>
        <end position="65"/>
    </location>
</feature>